<dbReference type="Pfam" id="PF00990">
    <property type="entry name" value="GGDEF"/>
    <property type="match status" value="1"/>
</dbReference>
<dbReference type="GO" id="GO:1902201">
    <property type="term" value="P:negative regulation of bacterial-type flagellum-dependent cell motility"/>
    <property type="evidence" value="ECO:0007669"/>
    <property type="project" value="TreeGrafter"/>
</dbReference>
<dbReference type="InterPro" id="IPR029787">
    <property type="entry name" value="Nucleotide_cyclase"/>
</dbReference>
<keyword evidence="3" id="KW-0812">Transmembrane</keyword>
<feature type="transmembrane region" description="Helical" evidence="3">
    <location>
        <begin position="78"/>
        <end position="100"/>
    </location>
</feature>
<keyword evidence="3" id="KW-0472">Membrane</keyword>
<feature type="domain" description="GGDEF" evidence="4">
    <location>
        <begin position="297"/>
        <end position="435"/>
    </location>
</feature>
<evidence type="ECO:0000259" key="4">
    <source>
        <dbReference type="PROSITE" id="PS50887"/>
    </source>
</evidence>
<protein>
    <recommendedName>
        <fullName evidence="1">diguanylate cyclase</fullName>
        <ecNumber evidence="1">2.7.7.65</ecNumber>
    </recommendedName>
</protein>
<dbReference type="InterPro" id="IPR000160">
    <property type="entry name" value="GGDEF_dom"/>
</dbReference>
<dbReference type="EMBL" id="CP029210">
    <property type="protein sequence ID" value="AWI53576.1"/>
    <property type="molecule type" value="Genomic_DNA"/>
</dbReference>
<sequence>MLCMAGTGSSNTLTRDGALLDRAATQPDRPAPRPAVEGLALPDLVDGLIDHGWRGLRFPGELEGRFQRDVAPERMRQLLVNSALVAVAYNLMLVSDWLMVPDQFDLALRLRLLVYTPLMFAAIFVLTRIDLPRVREGVAATSGIVASLISAWLCVASTDELAPAYLVSLTSILTFCSGVARMRFGPALVMDVVVVGCCAVSAWFMRDRAPVALMVPVMLTVTSTAVFTLYGCYTMEKDMRRNWLMRLRERLLLDELESANAHLEHVSRSDLLTGVANRRHVDDFLSQVWERARVDGTEVSVMMIDVDHFKAYNDMYGHPEGDACLQDVAATLKRRLRRPSDLVGRFGGEEFIAVLTDTPLATAQAAAERIRKGIEGMNRLHSGSSTHAIVTVSIGVACMRPAAPHATPAQLISAADEALYQAKQTGRNRVFAFATAD</sequence>
<comment type="catalytic activity">
    <reaction evidence="2">
        <text>2 GTP = 3',3'-c-di-GMP + 2 diphosphate</text>
        <dbReference type="Rhea" id="RHEA:24898"/>
        <dbReference type="ChEBI" id="CHEBI:33019"/>
        <dbReference type="ChEBI" id="CHEBI:37565"/>
        <dbReference type="ChEBI" id="CHEBI:58805"/>
        <dbReference type="EC" id="2.7.7.65"/>
    </reaction>
</comment>
<dbReference type="GO" id="GO:0052621">
    <property type="term" value="F:diguanylate cyclase activity"/>
    <property type="evidence" value="ECO:0007669"/>
    <property type="project" value="UniProtKB-EC"/>
</dbReference>
<evidence type="ECO:0000256" key="1">
    <source>
        <dbReference type="ARBA" id="ARBA00012528"/>
    </source>
</evidence>
<reference evidence="5 6" key="1">
    <citation type="submission" date="2018-05" db="EMBL/GenBank/DDBJ databases">
        <title>complete genome sequence of Aquabacterium olei NBRC 110486.</title>
        <authorList>
            <person name="Tang B."/>
            <person name="Chang J."/>
            <person name="Zhang L."/>
            <person name="Yang H."/>
        </authorList>
    </citation>
    <scope>NUCLEOTIDE SEQUENCE [LARGE SCALE GENOMIC DNA]</scope>
    <source>
        <strain evidence="5 6">NBRC 110486</strain>
    </source>
</reference>
<evidence type="ECO:0000256" key="3">
    <source>
        <dbReference type="SAM" id="Phobius"/>
    </source>
</evidence>
<dbReference type="Proteomes" id="UP000244892">
    <property type="component" value="Chromosome"/>
</dbReference>
<dbReference type="AlphaFoldDB" id="A0A2U8FTJ7"/>
<dbReference type="GO" id="GO:0005886">
    <property type="term" value="C:plasma membrane"/>
    <property type="evidence" value="ECO:0007669"/>
    <property type="project" value="TreeGrafter"/>
</dbReference>
<proteinExistence type="predicted"/>
<keyword evidence="3" id="KW-1133">Transmembrane helix</keyword>
<dbReference type="PANTHER" id="PTHR45138:SF9">
    <property type="entry name" value="DIGUANYLATE CYCLASE DGCM-RELATED"/>
    <property type="match status" value="1"/>
</dbReference>
<gene>
    <name evidence="5" type="ORF">DEH84_09125</name>
</gene>
<name>A0A2U8FTJ7_9BURK</name>
<accession>A0A2U8FTJ7</accession>
<dbReference type="SMART" id="SM00267">
    <property type="entry name" value="GGDEF"/>
    <property type="match status" value="1"/>
</dbReference>
<dbReference type="Gene3D" id="3.30.70.270">
    <property type="match status" value="1"/>
</dbReference>
<dbReference type="PROSITE" id="PS50887">
    <property type="entry name" value="GGDEF"/>
    <property type="match status" value="1"/>
</dbReference>
<evidence type="ECO:0000256" key="2">
    <source>
        <dbReference type="ARBA" id="ARBA00034247"/>
    </source>
</evidence>
<organism evidence="5 6">
    <name type="scientific">Aquabacterium olei</name>
    <dbReference type="NCBI Taxonomy" id="1296669"/>
    <lineage>
        <taxon>Bacteria</taxon>
        <taxon>Pseudomonadati</taxon>
        <taxon>Pseudomonadota</taxon>
        <taxon>Betaproteobacteria</taxon>
        <taxon>Burkholderiales</taxon>
        <taxon>Aquabacterium</taxon>
    </lineage>
</organism>
<dbReference type="EC" id="2.7.7.65" evidence="1"/>
<evidence type="ECO:0000313" key="5">
    <source>
        <dbReference type="EMBL" id="AWI53576.1"/>
    </source>
</evidence>
<dbReference type="NCBIfam" id="TIGR00254">
    <property type="entry name" value="GGDEF"/>
    <property type="match status" value="1"/>
</dbReference>
<dbReference type="KEGG" id="aon:DEH84_09125"/>
<feature type="transmembrane region" description="Helical" evidence="3">
    <location>
        <begin position="138"/>
        <end position="158"/>
    </location>
</feature>
<feature type="transmembrane region" description="Helical" evidence="3">
    <location>
        <begin position="106"/>
        <end position="126"/>
    </location>
</feature>
<dbReference type="InterPro" id="IPR050469">
    <property type="entry name" value="Diguanylate_Cyclase"/>
</dbReference>
<feature type="transmembrane region" description="Helical" evidence="3">
    <location>
        <begin position="187"/>
        <end position="205"/>
    </location>
</feature>
<dbReference type="CDD" id="cd01949">
    <property type="entry name" value="GGDEF"/>
    <property type="match status" value="1"/>
</dbReference>
<feature type="transmembrane region" description="Helical" evidence="3">
    <location>
        <begin position="164"/>
        <end position="180"/>
    </location>
</feature>
<dbReference type="GO" id="GO:0043709">
    <property type="term" value="P:cell adhesion involved in single-species biofilm formation"/>
    <property type="evidence" value="ECO:0007669"/>
    <property type="project" value="TreeGrafter"/>
</dbReference>
<dbReference type="FunFam" id="3.30.70.270:FF:000001">
    <property type="entry name" value="Diguanylate cyclase domain protein"/>
    <property type="match status" value="1"/>
</dbReference>
<dbReference type="InterPro" id="IPR043128">
    <property type="entry name" value="Rev_trsase/Diguanyl_cyclase"/>
</dbReference>
<dbReference type="SUPFAM" id="SSF55073">
    <property type="entry name" value="Nucleotide cyclase"/>
    <property type="match status" value="1"/>
</dbReference>
<dbReference type="PANTHER" id="PTHR45138">
    <property type="entry name" value="REGULATORY COMPONENTS OF SENSORY TRANSDUCTION SYSTEM"/>
    <property type="match status" value="1"/>
</dbReference>
<keyword evidence="6" id="KW-1185">Reference proteome</keyword>
<evidence type="ECO:0000313" key="6">
    <source>
        <dbReference type="Proteomes" id="UP000244892"/>
    </source>
</evidence>
<feature type="transmembrane region" description="Helical" evidence="3">
    <location>
        <begin position="211"/>
        <end position="233"/>
    </location>
</feature>